<dbReference type="OMA" id="CHTSEET"/>
<dbReference type="GO" id="GO:0003676">
    <property type="term" value="F:nucleic acid binding"/>
    <property type="evidence" value="ECO:0007669"/>
    <property type="project" value="InterPro"/>
</dbReference>
<dbReference type="Gene3D" id="1.10.10.60">
    <property type="entry name" value="Homeodomain-like"/>
    <property type="match status" value="1"/>
</dbReference>
<keyword evidence="3" id="KW-1185">Reference proteome</keyword>
<dbReference type="WBParaSite" id="MhA1_Contig541.frz3.gene20">
    <property type="protein sequence ID" value="MhA1_Contig541.frz3.gene20"/>
    <property type="gene ID" value="MhA1_Contig541.frz3.gene20"/>
</dbReference>
<sequence>MSDSEIDVVNIDSDTSHPEAGKKCRKSYSIAQKLEAVEFARKHSIHAASHKFKCERASVRKWIRQERDLKMQRPYVLLMRKRCDPKIVEKYKNKLVLNWAGKIWMDNNLTCDYLHRVLGQSLFGNRLIVWDSFRCHTSEETKKELRKLGLHSAIIPGGTTKFIQAPDVSWNGPFKSKLQELFNNWMLNGAEMEWTVNGNPKPPAIDVYLNWICVAWDSITNKAISKSFKDCGITICPDGNEDDEIHCFKAHGAVPEGREILRKLRSTEVSEQIETDEFYENESEIGEENIYSSDASLEF</sequence>
<evidence type="ECO:0000256" key="1">
    <source>
        <dbReference type="SAM" id="MobiDB-lite"/>
    </source>
</evidence>
<evidence type="ECO:0000313" key="4">
    <source>
        <dbReference type="WBParaSite" id="MhA1_Contig541.frz3.gene20"/>
    </source>
</evidence>
<evidence type="ECO:0000259" key="2">
    <source>
        <dbReference type="Pfam" id="PF03184"/>
    </source>
</evidence>
<dbReference type="Proteomes" id="UP000095281">
    <property type="component" value="Unplaced"/>
</dbReference>
<feature type="domain" description="DDE-1" evidence="2">
    <location>
        <begin position="95"/>
        <end position="228"/>
    </location>
</feature>
<protein>
    <submittedName>
        <fullName evidence="4">DDE-1 domain-containing protein</fullName>
    </submittedName>
</protein>
<dbReference type="InterPro" id="IPR004875">
    <property type="entry name" value="DDE_SF_endonuclease_dom"/>
</dbReference>
<reference evidence="4" key="1">
    <citation type="submission" date="2016-11" db="UniProtKB">
        <authorList>
            <consortium name="WormBaseParasite"/>
        </authorList>
    </citation>
    <scope>IDENTIFICATION</scope>
</reference>
<name>A0A1I8BS67_MELHA</name>
<dbReference type="AlphaFoldDB" id="A0A1I8BS67"/>
<accession>A0A1I8BS67</accession>
<proteinExistence type="predicted"/>
<evidence type="ECO:0000313" key="3">
    <source>
        <dbReference type="Proteomes" id="UP000095281"/>
    </source>
</evidence>
<feature type="region of interest" description="Disordered" evidence="1">
    <location>
        <begin position="1"/>
        <end position="21"/>
    </location>
</feature>
<dbReference type="Pfam" id="PF03184">
    <property type="entry name" value="DDE_1"/>
    <property type="match status" value="1"/>
</dbReference>
<organism evidence="3 4">
    <name type="scientific">Meloidogyne hapla</name>
    <name type="common">Root-knot nematode worm</name>
    <dbReference type="NCBI Taxonomy" id="6305"/>
    <lineage>
        <taxon>Eukaryota</taxon>
        <taxon>Metazoa</taxon>
        <taxon>Ecdysozoa</taxon>
        <taxon>Nematoda</taxon>
        <taxon>Chromadorea</taxon>
        <taxon>Rhabditida</taxon>
        <taxon>Tylenchina</taxon>
        <taxon>Tylenchomorpha</taxon>
        <taxon>Tylenchoidea</taxon>
        <taxon>Meloidogynidae</taxon>
        <taxon>Meloidogyninae</taxon>
        <taxon>Meloidogyne</taxon>
    </lineage>
</organism>